<evidence type="ECO:0008006" key="4">
    <source>
        <dbReference type="Google" id="ProtNLM"/>
    </source>
</evidence>
<dbReference type="OrthoDB" id="2191398at2"/>
<sequence>MSYQEKKQIVSLFSAFLVFGAYCWIVYIRYNDMLPEGTELIRFWGAAMLILVPVTMVARLIIEILFIVINWLSTKEAAPSFTDELDKIIDLKAIRISYFVFILGFFMAMGSLVVQTSLTSMFVILFLAGFTADVAGILWRLHLYRKGV</sequence>
<keyword evidence="1" id="KW-0812">Transmembrane</keyword>
<dbReference type="Proteomes" id="UP000247476">
    <property type="component" value="Unassembled WGS sequence"/>
</dbReference>
<accession>A0A2V5KJ00</accession>
<feature type="transmembrane region" description="Helical" evidence="1">
    <location>
        <begin position="120"/>
        <end position="139"/>
    </location>
</feature>
<organism evidence="2 3">
    <name type="scientific">Paenibacillus flagellatus</name>
    <dbReference type="NCBI Taxonomy" id="2211139"/>
    <lineage>
        <taxon>Bacteria</taxon>
        <taxon>Bacillati</taxon>
        <taxon>Bacillota</taxon>
        <taxon>Bacilli</taxon>
        <taxon>Bacillales</taxon>
        <taxon>Paenibacillaceae</taxon>
        <taxon>Paenibacillus</taxon>
    </lineage>
</organism>
<proteinExistence type="predicted"/>
<dbReference type="EMBL" id="QJVJ01000005">
    <property type="protein sequence ID" value="PYI54550.1"/>
    <property type="molecule type" value="Genomic_DNA"/>
</dbReference>
<feature type="transmembrane region" description="Helical" evidence="1">
    <location>
        <begin position="12"/>
        <end position="30"/>
    </location>
</feature>
<dbReference type="RefSeq" id="WP_110840607.1">
    <property type="nucleotide sequence ID" value="NZ_QJVJ01000005.1"/>
</dbReference>
<comment type="caution">
    <text evidence="2">The sequence shown here is derived from an EMBL/GenBank/DDBJ whole genome shotgun (WGS) entry which is preliminary data.</text>
</comment>
<keyword evidence="1" id="KW-0472">Membrane</keyword>
<feature type="transmembrane region" description="Helical" evidence="1">
    <location>
        <begin position="93"/>
        <end position="114"/>
    </location>
</feature>
<feature type="transmembrane region" description="Helical" evidence="1">
    <location>
        <begin position="50"/>
        <end position="72"/>
    </location>
</feature>
<keyword evidence="1" id="KW-1133">Transmembrane helix</keyword>
<name>A0A2V5KJ00_9BACL</name>
<evidence type="ECO:0000313" key="3">
    <source>
        <dbReference type="Proteomes" id="UP000247476"/>
    </source>
</evidence>
<dbReference type="AlphaFoldDB" id="A0A2V5KJ00"/>
<evidence type="ECO:0000256" key="1">
    <source>
        <dbReference type="SAM" id="Phobius"/>
    </source>
</evidence>
<reference evidence="2 3" key="1">
    <citation type="submission" date="2018-05" db="EMBL/GenBank/DDBJ databases">
        <title>Paenibacillus flagellatus sp. nov., isolated from selenium mineral soil.</title>
        <authorList>
            <person name="Dai X."/>
        </authorList>
    </citation>
    <scope>NUCLEOTIDE SEQUENCE [LARGE SCALE GENOMIC DNA]</scope>
    <source>
        <strain evidence="2 3">DXL2</strain>
    </source>
</reference>
<gene>
    <name evidence="2" type="ORF">DLM86_13895</name>
</gene>
<evidence type="ECO:0000313" key="2">
    <source>
        <dbReference type="EMBL" id="PYI54550.1"/>
    </source>
</evidence>
<keyword evidence="3" id="KW-1185">Reference proteome</keyword>
<protein>
    <recommendedName>
        <fullName evidence="4">DUF2178 domain-containing protein</fullName>
    </recommendedName>
</protein>